<keyword evidence="2" id="KW-1185">Reference proteome</keyword>
<gene>
    <name evidence="1" type="ORF">P6N53_02755</name>
</gene>
<reference evidence="1" key="2">
    <citation type="submission" date="2023-03" db="EMBL/GenBank/DDBJ databases">
        <authorList>
            <person name="Zhang Z."/>
        </authorList>
    </citation>
    <scope>NUCLEOTIDE SEQUENCE</scope>
    <source>
        <strain evidence="1">DSA</strain>
    </source>
</reference>
<evidence type="ECO:0000313" key="1">
    <source>
        <dbReference type="EMBL" id="MDO7786140.1"/>
    </source>
</evidence>
<accession>A0AAW7Z9C6</accession>
<protein>
    <submittedName>
        <fullName evidence="1">Uncharacterized protein</fullName>
    </submittedName>
</protein>
<dbReference type="EMBL" id="JARPTC010000003">
    <property type="protein sequence ID" value="MDO7786140.1"/>
    <property type="molecule type" value="Genomic_DNA"/>
</dbReference>
<organism evidence="1 2">
    <name type="scientific">Desulforamulus aquiferis</name>
    <dbReference type="NCBI Taxonomy" id="1397668"/>
    <lineage>
        <taxon>Bacteria</taxon>
        <taxon>Bacillati</taxon>
        <taxon>Bacillota</taxon>
        <taxon>Clostridia</taxon>
        <taxon>Eubacteriales</taxon>
        <taxon>Peptococcaceae</taxon>
        <taxon>Desulforamulus</taxon>
    </lineage>
</organism>
<reference evidence="1" key="1">
    <citation type="journal article" date="2023" name="J. Hazard. Mater.">
        <title>Anaerobic biodegradation of pyrene and benzo[a]pyrene by a new sulfate-reducing Desulforamulus aquiferis strain DSA.</title>
        <authorList>
            <person name="Zhang Z."/>
            <person name="Sun J."/>
            <person name="Gong X."/>
            <person name="Wang C."/>
            <person name="Wang H."/>
        </authorList>
    </citation>
    <scope>NUCLEOTIDE SEQUENCE</scope>
    <source>
        <strain evidence="1">DSA</strain>
    </source>
</reference>
<comment type="caution">
    <text evidence="1">The sequence shown here is derived from an EMBL/GenBank/DDBJ whole genome shotgun (WGS) entry which is preliminary data.</text>
</comment>
<dbReference type="Proteomes" id="UP001172911">
    <property type="component" value="Unassembled WGS sequence"/>
</dbReference>
<dbReference type="AlphaFoldDB" id="A0AAW7Z9C6"/>
<dbReference type="RefSeq" id="WP_304540994.1">
    <property type="nucleotide sequence ID" value="NZ_JARPTC010000003.1"/>
</dbReference>
<proteinExistence type="predicted"/>
<evidence type="ECO:0000313" key="2">
    <source>
        <dbReference type="Proteomes" id="UP001172911"/>
    </source>
</evidence>
<sequence>MTNKINHLSSALNLLENTLGQELIKKEVHKIDGWNPEGAPNLHPLVLLWYKCREDLALGELTGSLPISGWVQETLELGNLLENLSSNPNYTQILQDLRNISTWEQTIQSLKQK</sequence>
<name>A0AAW7Z9C6_9FIRM</name>